<feature type="region of interest" description="Disordered" evidence="1">
    <location>
        <begin position="1167"/>
        <end position="1202"/>
    </location>
</feature>
<dbReference type="SMART" id="SM00254">
    <property type="entry name" value="ShKT"/>
    <property type="match status" value="8"/>
</dbReference>
<dbReference type="InterPro" id="IPR002963">
    <property type="entry name" value="Expansin"/>
</dbReference>
<feature type="domain" description="Expansin-like EG45" evidence="3">
    <location>
        <begin position="73"/>
        <end position="206"/>
    </location>
</feature>
<dbReference type="STRING" id="554055.A0A2P6V0N2"/>
<feature type="chain" id="PRO_5015142021" evidence="2">
    <location>
        <begin position="31"/>
        <end position="1202"/>
    </location>
</feature>
<dbReference type="InterPro" id="IPR007112">
    <property type="entry name" value="Expansin/allergen_DPBB_dom"/>
</dbReference>
<dbReference type="AlphaFoldDB" id="A0A2P6V0N2"/>
<feature type="compositionally biased region" description="Low complexity" evidence="1">
    <location>
        <begin position="793"/>
        <end position="816"/>
    </location>
</feature>
<dbReference type="SMART" id="SM00837">
    <property type="entry name" value="DPBB_1"/>
    <property type="match status" value="2"/>
</dbReference>
<evidence type="ECO:0000259" key="3">
    <source>
        <dbReference type="PROSITE" id="PS50842"/>
    </source>
</evidence>
<dbReference type="OrthoDB" id="5823761at2759"/>
<dbReference type="CDD" id="cd22271">
    <property type="entry name" value="DPBB_EXP_N-like"/>
    <property type="match status" value="2"/>
</dbReference>
<feature type="region of interest" description="Disordered" evidence="1">
    <location>
        <begin position="784"/>
        <end position="818"/>
    </location>
</feature>
<protein>
    <submittedName>
        <fullName evidence="4">U6 snRNA phosphodiesterase</fullName>
    </submittedName>
</protein>
<dbReference type="InterPro" id="IPR009009">
    <property type="entry name" value="RlpA-like_DPBB"/>
</dbReference>
<reference evidence="4 5" key="1">
    <citation type="journal article" date="2018" name="Plant J.">
        <title>Genome sequences of Chlorella sorokiniana UTEX 1602 and Micractinium conductrix SAG 241.80: implications to maltose excretion by a green alga.</title>
        <authorList>
            <person name="Arriola M.B."/>
            <person name="Velmurugan N."/>
            <person name="Zhang Y."/>
            <person name="Plunkett M.H."/>
            <person name="Hondzo H."/>
            <person name="Barney B.M."/>
        </authorList>
    </citation>
    <scope>NUCLEOTIDE SEQUENCE [LARGE SCALE GENOMIC DNA]</scope>
    <source>
        <strain evidence="4 5">SAG 241.80</strain>
    </source>
</reference>
<feature type="region of interest" description="Disordered" evidence="1">
    <location>
        <begin position="989"/>
        <end position="1009"/>
    </location>
</feature>
<dbReference type="PROSITE" id="PS50842">
    <property type="entry name" value="EXPANSIN_EG45"/>
    <property type="match status" value="2"/>
</dbReference>
<organism evidence="4 5">
    <name type="scientific">Micractinium conductrix</name>
    <dbReference type="NCBI Taxonomy" id="554055"/>
    <lineage>
        <taxon>Eukaryota</taxon>
        <taxon>Viridiplantae</taxon>
        <taxon>Chlorophyta</taxon>
        <taxon>core chlorophytes</taxon>
        <taxon>Trebouxiophyceae</taxon>
        <taxon>Chlorellales</taxon>
        <taxon>Chlorellaceae</taxon>
        <taxon>Chlorella clade</taxon>
        <taxon>Micractinium</taxon>
    </lineage>
</organism>
<feature type="signal peptide" evidence="2">
    <location>
        <begin position="1"/>
        <end position="30"/>
    </location>
</feature>
<name>A0A2P6V0N2_9CHLO</name>
<feature type="region of interest" description="Disordered" evidence="1">
    <location>
        <begin position="281"/>
        <end position="303"/>
    </location>
</feature>
<dbReference type="InterPro" id="IPR003582">
    <property type="entry name" value="ShKT_dom"/>
</dbReference>
<dbReference type="SUPFAM" id="SSF50685">
    <property type="entry name" value="Barwin-like endoglucanases"/>
    <property type="match status" value="2"/>
</dbReference>
<evidence type="ECO:0000313" key="4">
    <source>
        <dbReference type="EMBL" id="PSC67656.1"/>
    </source>
</evidence>
<evidence type="ECO:0000256" key="2">
    <source>
        <dbReference type="SAM" id="SignalP"/>
    </source>
</evidence>
<feature type="domain" description="Expansin-like EG45" evidence="3">
    <location>
        <begin position="857"/>
        <end position="990"/>
    </location>
</feature>
<sequence>MPRSSSAPRAPLARLMLAMAVCCWTGVARAAVEGASASAPAPTDGSGADATGDDSWRPGRATFYGIDGWSIHKGACGLGYQYKNVGTGWDVAAIADASPEFQGSCGRCYEVRCNARQVIDGYENTFDRSSVCKAGEASVVVRTVDACPCQYPGNAYSNARWCCGDHSDTQGTHFDMSIWSFEKLADTKWGVAGIEFRRVPCDHTPAEQAPEGPTDMPVSEQPQALGFPGTPYESPPDFHEQPLVVRFDESGLEQGAVRPKGSYDGKDAQILTQGQILQRGVEDAPPVDDAPDGSGSGMSEAARESAQAVAAALLGPAPNGCTDVAPSGTTCEQQKANEQCGQPWLLSGNYCRATCGRCTLGGGALAASPASEGSAATSRTGCSDVLPPGVATTCSEIKVLGMCSDSNLMAGGFCAATCARCHLALPHQAGVMQGEMPTAGAPAPVAEAGAAAAAAASDCTDEPPPGEAPCPEQKAWGKCESEWMVAANYCAATCGCCSPAVAASSATPAAVPAADGPAAPPAAPAPACADVPPPETDMSCAEQKAVGKCEAPWMLAGNYCAATCGRCPAGEGASAPAAAPAAPVAETEAAAPAPACADVPPPETDMSCAEQKAAGKCDSPWMVSGNYCAATCSRCPAGDGAAALAAAPAVPPTAGPAAPPADACSDVPPPGSTLSCAEQKAAGKCDSPWMVSGNHCTATCGRCTPAGDGAAAPAPTAAPAESPAPAAPDAGAASTDCSDVPPPESTMSCSEQKSSGKCESAWMTAGNYCAATCGRCSPAAAAASPSPPPAASPAPAAAPDGTAGAPAPATPGAGCSDVPAPPEAADVVSPVPLSCAEQKAFGKCATFYGVDGWSIHKGSCGFGYQYKNVGTGWDAAAVSDASPEFAGSCGRCYEVRCAPRQVIDGYGNTYDRSGACKAGAASIVVRTVDACPCQYPSNAYSNKRWCCGDHSDTQGTHFDLSIWAFEKLADTNNGMAGVQFRPVPCDHVPAQRAPDGPTAMPPSEQPKVGGAEAQCLDALGYPGTAIDPPGGFLQQPLVVRFDDTGKEQGAVRPMRSFDGSGVQVVTQGEVLEAETTAVAASGASSASQPSASSDAAASSGNGCTDAPPAGSTCAKQKADGNCGQPWLLSGNYCRATCGRCALGGAGTSSAGAAATASAGAAGAASATSHASASAAAHGGSASASASSSARGGSGKGKASRGN</sequence>
<accession>A0A2P6V0N2</accession>
<feature type="region of interest" description="Disordered" evidence="1">
    <location>
        <begin position="203"/>
        <end position="238"/>
    </location>
</feature>
<dbReference type="PANTHER" id="PTHR31867">
    <property type="entry name" value="EXPANSIN-A15"/>
    <property type="match status" value="1"/>
</dbReference>
<feature type="region of interest" description="Disordered" evidence="1">
    <location>
        <begin position="711"/>
        <end position="752"/>
    </location>
</feature>
<evidence type="ECO:0000256" key="1">
    <source>
        <dbReference type="SAM" id="MobiDB-lite"/>
    </source>
</evidence>
<proteinExistence type="predicted"/>
<feature type="compositionally biased region" description="Low complexity" evidence="1">
    <location>
        <begin position="1081"/>
        <end position="1099"/>
    </location>
</feature>
<keyword evidence="2" id="KW-0732">Signal</keyword>
<feature type="compositionally biased region" description="Low complexity" evidence="1">
    <location>
        <begin position="711"/>
        <end position="736"/>
    </location>
</feature>
<dbReference type="Pfam" id="PF03330">
    <property type="entry name" value="DPBB_1"/>
    <property type="match status" value="2"/>
</dbReference>
<dbReference type="Proteomes" id="UP000239649">
    <property type="component" value="Unassembled WGS sequence"/>
</dbReference>
<dbReference type="InterPro" id="IPR036908">
    <property type="entry name" value="RlpA-like_sf"/>
</dbReference>
<comment type="caution">
    <text evidence="4">The sequence shown here is derived from an EMBL/GenBank/DDBJ whole genome shotgun (WGS) entry which is preliminary data.</text>
</comment>
<dbReference type="GO" id="GO:0009664">
    <property type="term" value="P:plant-type cell wall organization"/>
    <property type="evidence" value="ECO:0007669"/>
    <property type="project" value="InterPro"/>
</dbReference>
<feature type="region of interest" description="Disordered" evidence="1">
    <location>
        <begin position="1081"/>
        <end position="1116"/>
    </location>
</feature>
<gene>
    <name evidence="4" type="ORF">C2E20_8683</name>
</gene>
<evidence type="ECO:0000313" key="5">
    <source>
        <dbReference type="Proteomes" id="UP000239649"/>
    </source>
</evidence>
<feature type="compositionally biased region" description="Low complexity" evidence="1">
    <location>
        <begin position="1167"/>
        <end position="1190"/>
    </location>
</feature>
<dbReference type="Gene3D" id="2.40.40.10">
    <property type="entry name" value="RlpA-like domain"/>
    <property type="match status" value="2"/>
</dbReference>
<dbReference type="EMBL" id="LHPF02000051">
    <property type="protein sequence ID" value="PSC67656.1"/>
    <property type="molecule type" value="Genomic_DNA"/>
</dbReference>
<keyword evidence="5" id="KW-1185">Reference proteome</keyword>